<evidence type="ECO:0000313" key="2">
    <source>
        <dbReference type="Proteomes" id="UP001237595"/>
    </source>
</evidence>
<keyword evidence="2" id="KW-1185">Reference proteome</keyword>
<reference evidence="1 2" key="1">
    <citation type="submission" date="2023-04" db="EMBL/GenBank/DDBJ databases">
        <title>Draft genome sequence of Saccharopolyspora sp. TS4A08 isolated from sweet potato rhizospheric soil.</title>
        <authorList>
            <person name="Suksaard P."/>
            <person name="Duangmal K."/>
        </authorList>
    </citation>
    <scope>NUCLEOTIDE SEQUENCE [LARGE SCALE GENOMIC DNA]</scope>
    <source>
        <strain evidence="1 2">TS4A08</strain>
    </source>
</reference>
<comment type="caution">
    <text evidence="1">The sequence shown here is derived from an EMBL/GenBank/DDBJ whole genome shotgun (WGS) entry which is preliminary data.</text>
</comment>
<dbReference type="RefSeq" id="WP_281457919.1">
    <property type="nucleotide sequence ID" value="NZ_JASAOF010000019.1"/>
</dbReference>
<organism evidence="1 2">
    <name type="scientific">Saccharopolyspora ipomoeae</name>
    <dbReference type="NCBI Taxonomy" id="3042027"/>
    <lineage>
        <taxon>Bacteria</taxon>
        <taxon>Bacillati</taxon>
        <taxon>Actinomycetota</taxon>
        <taxon>Actinomycetes</taxon>
        <taxon>Pseudonocardiales</taxon>
        <taxon>Pseudonocardiaceae</taxon>
        <taxon>Saccharopolyspora</taxon>
    </lineage>
</organism>
<dbReference type="EMBL" id="JASAOF010000019">
    <property type="protein sequence ID" value="MDI2031647.1"/>
    <property type="molecule type" value="Genomic_DNA"/>
</dbReference>
<sequence>MTEYLTHIWRPIPGGRHAFPASALRESLDDQVKSHCGAEAQAARLHDATEIDWIIEPTCNTCWKILKENP</sequence>
<protein>
    <recommendedName>
        <fullName evidence="3">Zinc-finger</fullName>
    </recommendedName>
</protein>
<gene>
    <name evidence="1" type="ORF">QFW96_23665</name>
</gene>
<dbReference type="Proteomes" id="UP001237595">
    <property type="component" value="Unassembled WGS sequence"/>
</dbReference>
<evidence type="ECO:0008006" key="3">
    <source>
        <dbReference type="Google" id="ProtNLM"/>
    </source>
</evidence>
<accession>A0ABT6PUI6</accession>
<evidence type="ECO:0000313" key="1">
    <source>
        <dbReference type="EMBL" id="MDI2031647.1"/>
    </source>
</evidence>
<proteinExistence type="predicted"/>
<name>A0ABT6PUI6_9PSEU</name>